<evidence type="ECO:0000313" key="1">
    <source>
        <dbReference type="EMBL" id="QHG08955.1"/>
    </source>
</evidence>
<reference evidence="1" key="1">
    <citation type="journal article" date="2020" name="Microbiol. Resour. Announc.">
        <title>Complete Genome Sequence of Moraxella osloensis Strain YV1, Isolated from an Australian Wastewater Treatment Plant.</title>
        <authorList>
            <person name="Batinovic S."/>
            <person name="Rice D.T.F."/>
            <person name="Seviour R.J."/>
            <person name="Petrovski S."/>
        </authorList>
    </citation>
    <scope>NUCLEOTIDE SEQUENCE</scope>
    <source>
        <strain evidence="1">YV1</strain>
    </source>
</reference>
<proteinExistence type="predicted"/>
<protein>
    <submittedName>
        <fullName evidence="1">Uncharacterized protein</fullName>
    </submittedName>
</protein>
<name>A0A173MUC6_FAUOS</name>
<dbReference type="AlphaFoldDB" id="A0A173MUC6"/>
<accession>A0A173MUC6</accession>
<gene>
    <name evidence="1" type="ORF">GSF12_03000</name>
</gene>
<dbReference type="EMBL" id="CP047226">
    <property type="protein sequence ID" value="QHG08955.1"/>
    <property type="molecule type" value="Genomic_DNA"/>
</dbReference>
<dbReference type="InterPro" id="IPR046493">
    <property type="entry name" value="DUF6586"/>
</dbReference>
<sequence length="172" mass="19640">MAGRVARYQADRTNQKMYFCRIYCQQAEQTQKGQLQEAHIESALMHLYGGYLAFLQEVARYYNLTMPNPSLQSISDALEAKTQVSPEVMRLKQLLANDYLGDIEKAWQQIIYKPVPQNLGNESDESNKNAKLPVIDVMASPSSTNISVDMIRQWRGDLVDTIDSLREGMIEF</sequence>
<organism evidence="1">
    <name type="scientific">Faucicola osloensis</name>
    <name type="common">Moraxella osloensis</name>
    <dbReference type="NCBI Taxonomy" id="34062"/>
    <lineage>
        <taxon>Bacteria</taxon>
        <taxon>Pseudomonadati</taxon>
        <taxon>Pseudomonadota</taxon>
        <taxon>Gammaproteobacteria</taxon>
        <taxon>Moraxellales</taxon>
        <taxon>Moraxellaceae</taxon>
        <taxon>Faucicola</taxon>
    </lineage>
</organism>
<dbReference type="Pfam" id="PF20227">
    <property type="entry name" value="DUF6586"/>
    <property type="match status" value="1"/>
</dbReference>